<accession>A0AAD5QML7</accession>
<comment type="caution">
    <text evidence="1">The sequence shown here is derived from an EMBL/GenBank/DDBJ whole genome shotgun (WGS) entry which is preliminary data.</text>
</comment>
<protein>
    <submittedName>
        <fullName evidence="1">Uncharacterized protein</fullName>
    </submittedName>
</protein>
<evidence type="ECO:0000313" key="2">
    <source>
        <dbReference type="Proteomes" id="UP001196413"/>
    </source>
</evidence>
<dbReference type="EMBL" id="JAHQIW010003232">
    <property type="protein sequence ID" value="KAJ1357748.1"/>
    <property type="molecule type" value="Genomic_DNA"/>
</dbReference>
<name>A0AAD5QML7_PARTN</name>
<gene>
    <name evidence="1" type="ORF">KIN20_015958</name>
</gene>
<dbReference type="AlphaFoldDB" id="A0AAD5QML7"/>
<dbReference type="Proteomes" id="UP001196413">
    <property type="component" value="Unassembled WGS sequence"/>
</dbReference>
<proteinExistence type="predicted"/>
<keyword evidence="2" id="KW-1185">Reference proteome</keyword>
<organism evidence="1 2">
    <name type="scientific">Parelaphostrongylus tenuis</name>
    <name type="common">Meningeal worm</name>
    <dbReference type="NCBI Taxonomy" id="148309"/>
    <lineage>
        <taxon>Eukaryota</taxon>
        <taxon>Metazoa</taxon>
        <taxon>Ecdysozoa</taxon>
        <taxon>Nematoda</taxon>
        <taxon>Chromadorea</taxon>
        <taxon>Rhabditida</taxon>
        <taxon>Rhabditina</taxon>
        <taxon>Rhabditomorpha</taxon>
        <taxon>Strongyloidea</taxon>
        <taxon>Metastrongylidae</taxon>
        <taxon>Parelaphostrongylus</taxon>
    </lineage>
</organism>
<sequence>MLKACRLIVTLSIQRFLPSEPSTSIDERSQAQILQRTREKPFEAYSLSQYSVIRHPDIRICHITLRLIASVSNLKLPL</sequence>
<reference evidence="1" key="1">
    <citation type="submission" date="2021-06" db="EMBL/GenBank/DDBJ databases">
        <title>Parelaphostrongylus tenuis whole genome reference sequence.</title>
        <authorList>
            <person name="Garwood T.J."/>
            <person name="Larsen P.A."/>
            <person name="Fountain-Jones N.M."/>
            <person name="Garbe J.R."/>
            <person name="Macchietto M.G."/>
            <person name="Kania S.A."/>
            <person name="Gerhold R.W."/>
            <person name="Richards J.E."/>
            <person name="Wolf T.M."/>
        </authorList>
    </citation>
    <scope>NUCLEOTIDE SEQUENCE</scope>
    <source>
        <strain evidence="1">MNPRO001-30</strain>
        <tissue evidence="1">Meninges</tissue>
    </source>
</reference>
<evidence type="ECO:0000313" key="1">
    <source>
        <dbReference type="EMBL" id="KAJ1357748.1"/>
    </source>
</evidence>